<dbReference type="FunFam" id="3.40.50.410:FF:000020">
    <property type="entry name" value="protein transport protein Sec24D isoform X1"/>
    <property type="match status" value="1"/>
</dbReference>
<dbReference type="SUPFAM" id="SSF81995">
    <property type="entry name" value="beta-sandwich domain of Sec23/24"/>
    <property type="match status" value="1"/>
</dbReference>
<dbReference type="InterPro" id="IPR041742">
    <property type="entry name" value="Sec24-like_trunk_dom"/>
</dbReference>
<dbReference type="PANTHER" id="PTHR13803:SF5">
    <property type="entry name" value="PROTEIN TRANSPORT PROTEIN SEC24C"/>
    <property type="match status" value="1"/>
</dbReference>
<evidence type="ECO:0000259" key="9">
    <source>
        <dbReference type="Pfam" id="PF00626"/>
    </source>
</evidence>
<dbReference type="SUPFAM" id="SSF82754">
    <property type="entry name" value="C-terminal, gelsolin-like domain of Sec23/24"/>
    <property type="match status" value="1"/>
</dbReference>
<keyword evidence="6" id="KW-0653">Protein transport</keyword>
<dbReference type="GO" id="GO:0090110">
    <property type="term" value="P:COPII-coated vesicle cargo loading"/>
    <property type="evidence" value="ECO:0007669"/>
    <property type="project" value="TreeGrafter"/>
</dbReference>
<dbReference type="GO" id="GO:0000149">
    <property type="term" value="F:SNARE binding"/>
    <property type="evidence" value="ECO:0007669"/>
    <property type="project" value="TreeGrafter"/>
</dbReference>
<comment type="similarity">
    <text evidence="4">Belongs to the SEC23/SEC24 family. SEC24 subfamily.</text>
</comment>
<dbReference type="SUPFAM" id="SSF82919">
    <property type="entry name" value="Zn-finger domain of Sec23/24"/>
    <property type="match status" value="1"/>
</dbReference>
<dbReference type="Gene3D" id="2.30.30.380">
    <property type="entry name" value="Zn-finger domain of Sec23/24"/>
    <property type="match status" value="1"/>
</dbReference>
<feature type="compositionally biased region" description="Pro residues" evidence="8">
    <location>
        <begin position="203"/>
        <end position="219"/>
    </location>
</feature>
<dbReference type="GO" id="GO:0005789">
    <property type="term" value="C:endoplasmic reticulum membrane"/>
    <property type="evidence" value="ECO:0007669"/>
    <property type="project" value="UniProtKB-SubCell"/>
</dbReference>
<feature type="compositionally biased region" description="Pro residues" evidence="8">
    <location>
        <begin position="393"/>
        <end position="412"/>
    </location>
</feature>
<evidence type="ECO:0000256" key="6">
    <source>
        <dbReference type="ARBA" id="ARBA00022927"/>
    </source>
</evidence>
<feature type="compositionally biased region" description="Pro residues" evidence="8">
    <location>
        <begin position="354"/>
        <end position="380"/>
    </location>
</feature>
<feature type="compositionally biased region" description="Low complexity" evidence="8">
    <location>
        <begin position="260"/>
        <end position="273"/>
    </location>
</feature>
<dbReference type="InterPro" id="IPR036180">
    <property type="entry name" value="Gelsolin-like_dom_sf"/>
</dbReference>
<dbReference type="GO" id="GO:0030127">
    <property type="term" value="C:COPII vesicle coat"/>
    <property type="evidence" value="ECO:0007669"/>
    <property type="project" value="InterPro"/>
</dbReference>
<feature type="compositionally biased region" description="Pro residues" evidence="8">
    <location>
        <begin position="274"/>
        <end position="286"/>
    </location>
</feature>
<dbReference type="Gene3D" id="2.60.40.1670">
    <property type="entry name" value="beta-sandwich domain of Sec23/24"/>
    <property type="match status" value="1"/>
</dbReference>
<feature type="compositionally biased region" description="Polar residues" evidence="8">
    <location>
        <begin position="153"/>
        <end position="168"/>
    </location>
</feature>
<evidence type="ECO:0000259" key="13">
    <source>
        <dbReference type="Pfam" id="PF08033"/>
    </source>
</evidence>
<protein>
    <submittedName>
        <fullName evidence="14">Uncharacterized protein</fullName>
    </submittedName>
</protein>
<comment type="subcellular location">
    <subcellularLocation>
        <location evidence="3">Cytoplasm</location>
        <location evidence="3">Cytosol</location>
    </subcellularLocation>
    <subcellularLocation>
        <location evidence="1">Cytoplasmic vesicle</location>
        <location evidence="1">COPII-coated vesicle membrane</location>
        <topology evidence="1">Peripheral membrane protein</topology>
        <orientation evidence="1">Cytoplasmic side</orientation>
    </subcellularLocation>
    <subcellularLocation>
        <location evidence="2">Endoplasmic reticulum membrane</location>
        <topology evidence="2">Peripheral membrane protein</topology>
        <orientation evidence="2">Cytoplasmic side</orientation>
    </subcellularLocation>
</comment>
<dbReference type="InterPro" id="IPR006900">
    <property type="entry name" value="Sec23/24_helical_dom"/>
</dbReference>
<dbReference type="Gene3D" id="3.40.50.410">
    <property type="entry name" value="von Willebrand factor, type A domain"/>
    <property type="match status" value="1"/>
</dbReference>
<dbReference type="AlphaFoldDB" id="A0AAW1F6J9"/>
<dbReference type="PANTHER" id="PTHR13803">
    <property type="entry name" value="SEC24-RELATED PROTEIN"/>
    <property type="match status" value="1"/>
</dbReference>
<comment type="caution">
    <text evidence="14">The sequence shown here is derived from an EMBL/GenBank/DDBJ whole genome shotgun (WGS) entry which is preliminary data.</text>
</comment>
<evidence type="ECO:0000256" key="5">
    <source>
        <dbReference type="ARBA" id="ARBA00022448"/>
    </source>
</evidence>
<dbReference type="CDD" id="cd01479">
    <property type="entry name" value="Sec24-like"/>
    <property type="match status" value="1"/>
</dbReference>
<dbReference type="GO" id="GO:0070971">
    <property type="term" value="C:endoplasmic reticulum exit site"/>
    <property type="evidence" value="ECO:0007669"/>
    <property type="project" value="TreeGrafter"/>
</dbReference>
<dbReference type="FunFam" id="2.30.30.380:FF:000003">
    <property type="entry name" value="SEC24 homolog D, COPII coat complex component"/>
    <property type="match status" value="1"/>
</dbReference>
<evidence type="ECO:0000259" key="11">
    <source>
        <dbReference type="Pfam" id="PF04811"/>
    </source>
</evidence>
<proteinExistence type="inferred from homology"/>
<organism evidence="14 15">
    <name type="scientific">Zoarces viviparus</name>
    <name type="common">Viviparous eelpout</name>
    <name type="synonym">Blennius viviparus</name>
    <dbReference type="NCBI Taxonomy" id="48416"/>
    <lineage>
        <taxon>Eukaryota</taxon>
        <taxon>Metazoa</taxon>
        <taxon>Chordata</taxon>
        <taxon>Craniata</taxon>
        <taxon>Vertebrata</taxon>
        <taxon>Euteleostomi</taxon>
        <taxon>Actinopterygii</taxon>
        <taxon>Neopterygii</taxon>
        <taxon>Teleostei</taxon>
        <taxon>Neoteleostei</taxon>
        <taxon>Acanthomorphata</taxon>
        <taxon>Eupercaria</taxon>
        <taxon>Perciformes</taxon>
        <taxon>Cottioidei</taxon>
        <taxon>Zoarcales</taxon>
        <taxon>Zoarcidae</taxon>
        <taxon>Zoarcinae</taxon>
        <taxon>Zoarces</taxon>
    </lineage>
</organism>
<dbReference type="GO" id="GO:0005829">
    <property type="term" value="C:cytosol"/>
    <property type="evidence" value="ECO:0007669"/>
    <property type="project" value="UniProtKB-SubCell"/>
</dbReference>
<dbReference type="GO" id="GO:0006886">
    <property type="term" value="P:intracellular protein transport"/>
    <property type="evidence" value="ECO:0007669"/>
    <property type="project" value="InterPro"/>
</dbReference>
<dbReference type="InterPro" id="IPR006895">
    <property type="entry name" value="Znf_Sec23_Sec24"/>
</dbReference>
<dbReference type="Pfam" id="PF04815">
    <property type="entry name" value="Sec23_helical"/>
    <property type="match status" value="1"/>
</dbReference>
<feature type="domain" description="Zinc finger Sec23/Sec24-type" evidence="10">
    <location>
        <begin position="587"/>
        <end position="625"/>
    </location>
</feature>
<keyword evidence="5" id="KW-0813">Transport</keyword>
<feature type="domain" description="Sec23/Sec24 trunk" evidence="11">
    <location>
        <begin position="664"/>
        <end position="908"/>
    </location>
</feature>
<feature type="compositionally biased region" description="Polar residues" evidence="8">
    <location>
        <begin position="119"/>
        <end position="141"/>
    </location>
</feature>
<feature type="region of interest" description="Disordered" evidence="8">
    <location>
        <begin position="1"/>
        <end position="494"/>
    </location>
</feature>
<dbReference type="SUPFAM" id="SSF53300">
    <property type="entry name" value="vWA-like"/>
    <property type="match status" value="1"/>
</dbReference>
<feature type="compositionally biased region" description="Low complexity" evidence="8">
    <location>
        <begin position="432"/>
        <end position="460"/>
    </location>
</feature>
<keyword evidence="15" id="KW-1185">Reference proteome</keyword>
<feature type="compositionally biased region" description="Low complexity" evidence="8">
    <location>
        <begin position="287"/>
        <end position="300"/>
    </location>
</feature>
<name>A0AAW1F6J9_ZOAVI</name>
<evidence type="ECO:0000256" key="1">
    <source>
        <dbReference type="ARBA" id="ARBA00004299"/>
    </source>
</evidence>
<accession>A0AAW1F6J9</accession>
<feature type="domain" description="Sec23/Sec24 beta-sandwich" evidence="13">
    <location>
        <begin position="913"/>
        <end position="996"/>
    </location>
</feature>
<evidence type="ECO:0000313" key="14">
    <source>
        <dbReference type="EMBL" id="KAK9530182.1"/>
    </source>
</evidence>
<feature type="compositionally biased region" description="Low complexity" evidence="8">
    <location>
        <begin position="12"/>
        <end position="46"/>
    </location>
</feature>
<sequence length="1257" mass="136222">MNVNQHTPMASPYGQPQPGYGQPGYAPLDGGYPAPYAPYNGPASAYQPEAPPQGYSPFTSFPSKAVATNPVSDLSSPLDLGPARSPLTSGATPVSAPQPYNQYNHSQRDMQNGPPPMTQAPTRPAASQQYNQGAVNLSGPQPSYPQHYGPRASMQQVANQMTGMQITSGPPTPAGPRYAPPHSSQPPVNTAYSAAPPHSYTQAPPPASSPPTQPPPPRGPAASQQYYGGPPHPSQQPFNSSLPPTSQQQFASPAPPPPSSQQTFPPSSSYSGPAPTPGQAPAPPASQPQQSFPPTQAPFSSAPPPASHPAFVSGPPPPAQNSFPPRTAPPSSQPGSFPPPGPSPISMPSGQYPGPMPPQQQPPPSQPSPYHSGPPPPRAQMPPTSMAQSNHLPPGPQGPPGPLGPMQQPPSQPGMQGGYPPQQNGAFGQVRGPQPGYAGPYPGQPNYGAPATAPAPSPAAQKRLDPDSIPSPQASDMPAVQKSRHRIDPDAIPSPIQVIEDDKVKTTEPFTTGVRGQAPPLVTTDFQVKDQGNASPRFVRCTAYNMPCTADMAKQSQVPLAAVIKPLATLPPDETPPYLVDHGEGGPIRCNRCKAYMCPYMQFIEGGRRFQCGFCSCVTEVPPHYFQHLDHTGKRVDCYDRPELSLGSYEFMATVDYCKNNKIPQPPAFIFLIDVSYNAVKSGMVNIVCQELKTLLDYLPRENPEMDSVVRVGFVTYNKVLHFYNVKASLAQPQMLVVSDVSDMFVPLLDGFLVNVNESRLVIESLLDQIPEMFAETRETETVFGPVIQAGLEALKAADCSGKLFVFHSSLPIAEAPGKLKNREDKKLIGTDKEKSLFQPQVAFYNTLAKECVAQGCCVDLFLFPNQYVDVATLGVVPVSTGGSVYKYTYFQAQSDTERFLNDLRRDVQKIVGFDAVMRVRTSTGIRATDFFGSFFMSNTTDVELAGLDCDKAVTVEFKHDDKLSEETGALMQCAVLYTSCSGQRRLRVHNMAVNCCSQLADLYRNCETDTIINFLSKYAFRGLLSNPTKAVRDTLINQCAQILACYRKNCASPSSAGQLILPECMKLLPVYLNCVLKSDVLMPGADVSLDDRAYLRQLISCMDVAESHVFFYPRLLPLTKFESGSLPVAVRDSEERLSKGGLYILETGLHLFLWVGASAQQELLVSIFGTPSFSQIDPSLTSLPVLDNPFSQRLREIIESFRAQRSRYMKLMVVKQEDKSELIFRHFLVEDKSASGGASYVDFLCHMHKEIRQLLS</sequence>
<dbReference type="InterPro" id="IPR007123">
    <property type="entry name" value="Gelsolin-like_dom"/>
</dbReference>
<dbReference type="Pfam" id="PF00626">
    <property type="entry name" value="Gelsolin"/>
    <property type="match status" value="1"/>
</dbReference>
<keyword evidence="7" id="KW-0968">Cytoplasmic vesicle</keyword>
<feature type="compositionally biased region" description="Low complexity" evidence="8">
    <location>
        <begin position="243"/>
        <end position="252"/>
    </location>
</feature>
<evidence type="ECO:0000256" key="4">
    <source>
        <dbReference type="ARBA" id="ARBA00008334"/>
    </source>
</evidence>
<dbReference type="InterPro" id="IPR036465">
    <property type="entry name" value="vWFA_dom_sf"/>
</dbReference>
<feature type="domain" description="Gelsolin-like" evidence="9">
    <location>
        <begin position="1127"/>
        <end position="1199"/>
    </location>
</feature>
<feature type="domain" description="Sec23/Sec24 helical" evidence="12">
    <location>
        <begin position="1009"/>
        <end position="1108"/>
    </location>
</feature>
<dbReference type="Gene3D" id="3.40.20.10">
    <property type="entry name" value="Severin"/>
    <property type="match status" value="1"/>
</dbReference>
<dbReference type="Pfam" id="PF04811">
    <property type="entry name" value="Sec23_trunk"/>
    <property type="match status" value="1"/>
</dbReference>
<reference evidence="14 15" key="1">
    <citation type="journal article" date="2024" name="Genome Biol. Evol.">
        <title>Chromosome-level genome assembly of the viviparous eelpout Zoarces viviparus.</title>
        <authorList>
            <person name="Fuhrmann N."/>
            <person name="Brasseur M.V."/>
            <person name="Bakowski C.E."/>
            <person name="Podsiadlowski L."/>
            <person name="Prost S."/>
            <person name="Krehenwinkel H."/>
            <person name="Mayer C."/>
        </authorList>
    </citation>
    <scope>NUCLEOTIDE SEQUENCE [LARGE SCALE GENOMIC DNA]</scope>
    <source>
        <strain evidence="14">NO-MEL_2022_Ind0_liver</strain>
    </source>
</reference>
<evidence type="ECO:0000259" key="10">
    <source>
        <dbReference type="Pfam" id="PF04810"/>
    </source>
</evidence>
<dbReference type="EMBL" id="JBCEZU010000100">
    <property type="protein sequence ID" value="KAK9530182.1"/>
    <property type="molecule type" value="Genomic_DNA"/>
</dbReference>
<evidence type="ECO:0000256" key="8">
    <source>
        <dbReference type="SAM" id="MobiDB-lite"/>
    </source>
</evidence>
<evidence type="ECO:0000256" key="2">
    <source>
        <dbReference type="ARBA" id="ARBA00004397"/>
    </source>
</evidence>
<dbReference type="Pfam" id="PF04810">
    <property type="entry name" value="zf-Sec23_Sec24"/>
    <property type="match status" value="1"/>
</dbReference>
<dbReference type="SUPFAM" id="SSF81811">
    <property type="entry name" value="Helical domain of Sec23/24"/>
    <property type="match status" value="1"/>
</dbReference>
<evidence type="ECO:0000259" key="12">
    <source>
        <dbReference type="Pfam" id="PF04815"/>
    </source>
</evidence>
<dbReference type="Pfam" id="PF08033">
    <property type="entry name" value="Sec23_BS"/>
    <property type="match status" value="1"/>
</dbReference>
<evidence type="ECO:0000256" key="7">
    <source>
        <dbReference type="ARBA" id="ARBA00023329"/>
    </source>
</evidence>
<dbReference type="Gene3D" id="1.20.120.730">
    <property type="entry name" value="Sec23/Sec24 helical domain"/>
    <property type="match status" value="1"/>
</dbReference>
<dbReference type="InterPro" id="IPR012990">
    <property type="entry name" value="Beta-sandwich_Sec23_24"/>
</dbReference>
<dbReference type="Proteomes" id="UP001488805">
    <property type="component" value="Unassembled WGS sequence"/>
</dbReference>
<gene>
    <name evidence="14" type="ORF">VZT92_011703</name>
</gene>
<dbReference type="InterPro" id="IPR006896">
    <property type="entry name" value="Sec23/24_trunk_dom"/>
</dbReference>
<dbReference type="InterPro" id="IPR036175">
    <property type="entry name" value="Sec23/24_helical_dom_sf"/>
</dbReference>
<dbReference type="GO" id="GO:0008270">
    <property type="term" value="F:zinc ion binding"/>
    <property type="evidence" value="ECO:0007669"/>
    <property type="project" value="InterPro"/>
</dbReference>
<evidence type="ECO:0000256" key="3">
    <source>
        <dbReference type="ARBA" id="ARBA00004514"/>
    </source>
</evidence>
<dbReference type="InterPro" id="IPR036174">
    <property type="entry name" value="Znf_Sec23_Sec24_sf"/>
</dbReference>
<dbReference type="InterPro" id="IPR050550">
    <property type="entry name" value="SEC23_SEC24_subfamily"/>
</dbReference>
<evidence type="ECO:0000313" key="15">
    <source>
        <dbReference type="Proteomes" id="UP001488805"/>
    </source>
</evidence>
<dbReference type="InterPro" id="IPR029006">
    <property type="entry name" value="ADF-H/Gelsolin-like_dom_sf"/>
</dbReference>
<feature type="compositionally biased region" description="Polar residues" evidence="8">
    <location>
        <begin position="382"/>
        <end position="391"/>
    </location>
</feature>
<feature type="compositionally biased region" description="Pro residues" evidence="8">
    <location>
        <begin position="326"/>
        <end position="345"/>
    </location>
</feature>